<dbReference type="RefSeq" id="WP_101825877.1">
    <property type="nucleotide sequence ID" value="NZ_PJZH01000017.1"/>
</dbReference>
<evidence type="ECO:0000313" key="2">
    <source>
        <dbReference type="Proteomes" id="UP000234503"/>
    </source>
</evidence>
<dbReference type="OrthoDB" id="6462894at2"/>
<dbReference type="EMBL" id="PJZH01000017">
    <property type="protein sequence ID" value="PLR32709.1"/>
    <property type="molecule type" value="Genomic_DNA"/>
</dbReference>
<name>A0A2N5DYR7_9GAMM</name>
<comment type="caution">
    <text evidence="1">The sequence shown here is derived from an EMBL/GenBank/DDBJ whole genome shotgun (WGS) entry which is preliminary data.</text>
</comment>
<sequence>MPVSTKKQVNRYFNGAPTSRLIVTVENELVDKVDSMIKRRGGDYSHPCFGNRAEFVRQAIAEKLARESS</sequence>
<evidence type="ECO:0000313" key="1">
    <source>
        <dbReference type="EMBL" id="PLR32709.1"/>
    </source>
</evidence>
<dbReference type="Proteomes" id="UP000234503">
    <property type="component" value="Unassembled WGS sequence"/>
</dbReference>
<dbReference type="CDD" id="cd22231">
    <property type="entry name" value="RHH_NikR_HicB-like"/>
    <property type="match status" value="1"/>
</dbReference>
<gene>
    <name evidence="1" type="ORF">CYR32_14925</name>
</gene>
<proteinExistence type="predicted"/>
<accession>A0A2N5DYR7</accession>
<protein>
    <submittedName>
        <fullName evidence="1">Toxin-antitoxin system protein</fullName>
    </submittedName>
</protein>
<organism evidence="1 2">
    <name type="scientific">Chimaeribacter coloradensis</name>
    <dbReference type="NCBI Taxonomy" id="2060068"/>
    <lineage>
        <taxon>Bacteria</taxon>
        <taxon>Pseudomonadati</taxon>
        <taxon>Pseudomonadota</taxon>
        <taxon>Gammaproteobacteria</taxon>
        <taxon>Enterobacterales</taxon>
        <taxon>Yersiniaceae</taxon>
        <taxon>Chimaeribacter</taxon>
    </lineage>
</organism>
<dbReference type="AlphaFoldDB" id="A0A2N5DYR7"/>
<keyword evidence="2" id="KW-1185">Reference proteome</keyword>
<reference evidence="1 2" key="1">
    <citation type="submission" date="2017-12" db="EMBL/GenBank/DDBJ databases">
        <title>Characterization of six clinical isolates of Enterochimera gen. nov., a novel genus of the Yersiniaciae family and the three species Enterochimera arupensis sp. nov., Enterochimera coloradensis sp. nov, and Enterochimera californica sp. nov.</title>
        <authorList>
            <person name="Rossi A."/>
            <person name="Fisher M."/>
        </authorList>
    </citation>
    <scope>NUCLEOTIDE SEQUENCE [LARGE SCALE GENOMIC DNA]</scope>
    <source>
        <strain evidence="2">2016-Iso4</strain>
    </source>
</reference>